<dbReference type="Pfam" id="PF18085">
    <property type="entry name" value="Mak_N_cap"/>
    <property type="match status" value="1"/>
</dbReference>
<accession>A0AAQ2C7X1</accession>
<comment type="caution">
    <text evidence="6">The sequence shown here is derived from an EMBL/GenBank/DDBJ whole genome shotgun (WGS) entry which is preliminary data.</text>
</comment>
<dbReference type="RefSeq" id="WP_134366694.1">
    <property type="nucleotide sequence ID" value="NZ_SOFY01000013.1"/>
</dbReference>
<evidence type="ECO:0000313" key="6">
    <source>
        <dbReference type="EMBL" id="TFC51659.1"/>
    </source>
</evidence>
<dbReference type="NCBIfam" id="NF047744">
    <property type="entry name" value="CG0192_rel"/>
    <property type="match status" value="1"/>
</dbReference>
<evidence type="ECO:0000313" key="7">
    <source>
        <dbReference type="Proteomes" id="UP000297403"/>
    </source>
</evidence>
<keyword evidence="1" id="KW-0808">Transferase</keyword>
<evidence type="ECO:0000259" key="5">
    <source>
        <dbReference type="Pfam" id="PF18085"/>
    </source>
</evidence>
<evidence type="ECO:0000256" key="3">
    <source>
        <dbReference type="ARBA" id="ARBA00022777"/>
    </source>
</evidence>
<evidence type="ECO:0000256" key="4">
    <source>
        <dbReference type="ARBA" id="ARBA00022840"/>
    </source>
</evidence>
<dbReference type="Proteomes" id="UP000297403">
    <property type="component" value="Unassembled WGS sequence"/>
</dbReference>
<keyword evidence="3" id="KW-0418">Kinase</keyword>
<name>A0AAQ2C7X1_9MICO</name>
<evidence type="ECO:0000256" key="2">
    <source>
        <dbReference type="ARBA" id="ARBA00022741"/>
    </source>
</evidence>
<organism evidence="6 7">
    <name type="scientific">Cryobacterium shii</name>
    <dbReference type="NCBI Taxonomy" id="1259235"/>
    <lineage>
        <taxon>Bacteria</taxon>
        <taxon>Bacillati</taxon>
        <taxon>Actinomycetota</taxon>
        <taxon>Actinomycetes</taxon>
        <taxon>Micrococcales</taxon>
        <taxon>Microbacteriaceae</taxon>
        <taxon>Cryobacterium</taxon>
    </lineage>
</organism>
<dbReference type="AlphaFoldDB" id="A0AAQ2C7X1"/>
<protein>
    <recommendedName>
        <fullName evidence="5">Maltokinase N-terminal cap domain-containing protein</fullName>
    </recommendedName>
</protein>
<dbReference type="EMBL" id="SOFY01000013">
    <property type="protein sequence ID" value="TFC51659.1"/>
    <property type="molecule type" value="Genomic_DNA"/>
</dbReference>
<gene>
    <name evidence="6" type="ORF">E3O49_03185</name>
</gene>
<proteinExistence type="predicted"/>
<dbReference type="InterPro" id="IPR040999">
    <property type="entry name" value="Mak_N_cap"/>
</dbReference>
<keyword evidence="2" id="KW-0547">Nucleotide-binding</keyword>
<feature type="domain" description="Maltokinase N-terminal cap" evidence="5">
    <location>
        <begin position="20"/>
        <end position="103"/>
    </location>
</feature>
<evidence type="ECO:0000256" key="1">
    <source>
        <dbReference type="ARBA" id="ARBA00022679"/>
    </source>
</evidence>
<sequence length="228" mass="23852">MALLYQAELRPSKIELIEAWAPTQPWFAGSAGATFSNVGSFRFDDPAGEVGIETILVRAGDGPLLQVPLTYRGAELEGADEWLIGTMAHSVLGRRWVYDGAGDPAYLTAVATAALTSGGQAQLHIDIDGERVVREPTAFVVGSGTPAASVPVVPAGTRVSTRSEQGRTVVEASDLRLVVLRVLGAPGATMRAFSSQEVLSGTWSGQAEPRALVLVQAAPVETSVPADD</sequence>
<dbReference type="GO" id="GO:0005524">
    <property type="term" value="F:ATP binding"/>
    <property type="evidence" value="ECO:0007669"/>
    <property type="project" value="UniProtKB-KW"/>
</dbReference>
<dbReference type="GO" id="GO:0016301">
    <property type="term" value="F:kinase activity"/>
    <property type="evidence" value="ECO:0007669"/>
    <property type="project" value="UniProtKB-KW"/>
</dbReference>
<keyword evidence="7" id="KW-1185">Reference proteome</keyword>
<keyword evidence="4" id="KW-0067">ATP-binding</keyword>
<reference evidence="6 7" key="1">
    <citation type="submission" date="2019-03" db="EMBL/GenBank/DDBJ databases">
        <title>Genomics of glacier-inhabiting Cryobacterium strains.</title>
        <authorList>
            <person name="Liu Q."/>
            <person name="Xin Y.-H."/>
        </authorList>
    </citation>
    <scope>NUCLEOTIDE SEQUENCE [LARGE SCALE GENOMIC DNA]</scope>
    <source>
        <strain evidence="7">TMT1-22</strain>
    </source>
</reference>